<evidence type="ECO:0000256" key="8">
    <source>
        <dbReference type="ARBA" id="ARBA00036320"/>
    </source>
</evidence>
<gene>
    <name evidence="12" type="ORF">TPAB3V08_LOCUS4290</name>
</gene>
<evidence type="ECO:0000259" key="11">
    <source>
        <dbReference type="PROSITE" id="PS50240"/>
    </source>
</evidence>
<dbReference type="InterPro" id="IPR009003">
    <property type="entry name" value="Peptidase_S1_PA"/>
</dbReference>
<dbReference type="SMART" id="SM00020">
    <property type="entry name" value="Tryp_SPc"/>
    <property type="match status" value="1"/>
</dbReference>
<keyword evidence="4 10" id="KW-0378">Hydrolase</keyword>
<keyword evidence="6" id="KW-0865">Zymogen</keyword>
<organism evidence="12 13">
    <name type="scientific">Timema podura</name>
    <name type="common">Walking stick</name>
    <dbReference type="NCBI Taxonomy" id="61482"/>
    <lineage>
        <taxon>Eukaryota</taxon>
        <taxon>Metazoa</taxon>
        <taxon>Ecdysozoa</taxon>
        <taxon>Arthropoda</taxon>
        <taxon>Hexapoda</taxon>
        <taxon>Insecta</taxon>
        <taxon>Pterygota</taxon>
        <taxon>Neoptera</taxon>
        <taxon>Polyneoptera</taxon>
        <taxon>Phasmatodea</taxon>
        <taxon>Timematodea</taxon>
        <taxon>Timematoidea</taxon>
        <taxon>Timematidae</taxon>
        <taxon>Timema</taxon>
    </lineage>
</organism>
<sequence>MDYVITFIHIIILYYVFNSKTATSARFSARRSMKDKTARIVGGEPTTITMYPHQLSVANKNNHNCGATLISPVWVLSAAHCFTKHSLTHLTLRGGSTTLKSTSAKEPPAEVRNIIQIIKHTSFNQLDYDIALLKVNAPFDLNTRVKVANLPAAGFELQPGTLVTVTGWGATMENGTASDVLRKVNLNVISYEECEQALSPIPINKDTMLCAGNLKGGKDACQGDSGGPLVSNNVLVGVVSWGLGCAREGNTGVFTKVSHFRSWITEHTGV</sequence>
<keyword evidence="13" id="KW-1185">Reference proteome</keyword>
<evidence type="ECO:0000256" key="5">
    <source>
        <dbReference type="ARBA" id="ARBA00022825"/>
    </source>
</evidence>
<dbReference type="InterPro" id="IPR018114">
    <property type="entry name" value="TRYPSIN_HIS"/>
</dbReference>
<keyword evidence="2 10" id="KW-0645">Protease</keyword>
<evidence type="ECO:0000256" key="9">
    <source>
        <dbReference type="ARBA" id="ARBA00038868"/>
    </source>
</evidence>
<dbReference type="PANTHER" id="PTHR24276:SF97">
    <property type="entry name" value="GH13245P2-RELATED"/>
    <property type="match status" value="1"/>
</dbReference>
<comment type="similarity">
    <text evidence="1">Belongs to the peptidase S1 family.</text>
</comment>
<comment type="caution">
    <text evidence="12">The sequence shown here is derived from an EMBL/GenBank/DDBJ whole genome shotgun (WGS) entry which is preliminary data.</text>
</comment>
<keyword evidence="7" id="KW-1015">Disulfide bond</keyword>
<dbReference type="PROSITE" id="PS50240">
    <property type="entry name" value="TRYPSIN_DOM"/>
    <property type="match status" value="1"/>
</dbReference>
<dbReference type="Pfam" id="PF00089">
    <property type="entry name" value="Trypsin"/>
    <property type="match status" value="1"/>
</dbReference>
<dbReference type="Proteomes" id="UP001153148">
    <property type="component" value="Unassembled WGS sequence"/>
</dbReference>
<accession>A0ABN7NNP1</accession>
<dbReference type="InterPro" id="IPR001314">
    <property type="entry name" value="Peptidase_S1A"/>
</dbReference>
<evidence type="ECO:0000256" key="1">
    <source>
        <dbReference type="ARBA" id="ARBA00007664"/>
    </source>
</evidence>
<dbReference type="EC" id="3.4.21.4" evidence="9"/>
<proteinExistence type="inferred from homology"/>
<evidence type="ECO:0000256" key="7">
    <source>
        <dbReference type="ARBA" id="ARBA00023157"/>
    </source>
</evidence>
<protein>
    <recommendedName>
        <fullName evidence="9">trypsin</fullName>
        <ecNumber evidence="9">3.4.21.4</ecNumber>
    </recommendedName>
</protein>
<evidence type="ECO:0000313" key="12">
    <source>
        <dbReference type="EMBL" id="CAG2057311.1"/>
    </source>
</evidence>
<feature type="domain" description="Peptidase S1" evidence="11">
    <location>
        <begin position="40"/>
        <end position="269"/>
    </location>
</feature>
<dbReference type="CDD" id="cd00190">
    <property type="entry name" value="Tryp_SPc"/>
    <property type="match status" value="1"/>
</dbReference>
<evidence type="ECO:0000256" key="10">
    <source>
        <dbReference type="RuleBase" id="RU363034"/>
    </source>
</evidence>
<evidence type="ECO:0000256" key="4">
    <source>
        <dbReference type="ARBA" id="ARBA00022801"/>
    </source>
</evidence>
<dbReference type="InterPro" id="IPR001254">
    <property type="entry name" value="Trypsin_dom"/>
</dbReference>
<reference evidence="12" key="1">
    <citation type="submission" date="2021-03" db="EMBL/GenBank/DDBJ databases">
        <authorList>
            <person name="Tran Van P."/>
        </authorList>
    </citation>
    <scope>NUCLEOTIDE SEQUENCE</scope>
</reference>
<keyword evidence="3" id="KW-0222">Digestion</keyword>
<name>A0ABN7NNP1_TIMPD</name>
<dbReference type="InterPro" id="IPR050430">
    <property type="entry name" value="Peptidase_S1"/>
</dbReference>
<dbReference type="Gene3D" id="2.40.10.10">
    <property type="entry name" value="Trypsin-like serine proteases"/>
    <property type="match status" value="1"/>
</dbReference>
<dbReference type="PROSITE" id="PS00135">
    <property type="entry name" value="TRYPSIN_SER"/>
    <property type="match status" value="1"/>
</dbReference>
<dbReference type="InterPro" id="IPR043504">
    <property type="entry name" value="Peptidase_S1_PA_chymotrypsin"/>
</dbReference>
<dbReference type="EMBL" id="CAJPIN010005192">
    <property type="protein sequence ID" value="CAG2057311.1"/>
    <property type="molecule type" value="Genomic_DNA"/>
</dbReference>
<evidence type="ECO:0000313" key="13">
    <source>
        <dbReference type="Proteomes" id="UP001153148"/>
    </source>
</evidence>
<evidence type="ECO:0000256" key="6">
    <source>
        <dbReference type="ARBA" id="ARBA00023145"/>
    </source>
</evidence>
<evidence type="ECO:0000256" key="3">
    <source>
        <dbReference type="ARBA" id="ARBA00022757"/>
    </source>
</evidence>
<dbReference type="SUPFAM" id="SSF50494">
    <property type="entry name" value="Trypsin-like serine proteases"/>
    <property type="match status" value="1"/>
</dbReference>
<evidence type="ECO:0000256" key="2">
    <source>
        <dbReference type="ARBA" id="ARBA00022670"/>
    </source>
</evidence>
<dbReference type="PRINTS" id="PR00722">
    <property type="entry name" value="CHYMOTRYPSIN"/>
</dbReference>
<dbReference type="InterPro" id="IPR033116">
    <property type="entry name" value="TRYPSIN_SER"/>
</dbReference>
<dbReference type="PANTHER" id="PTHR24276">
    <property type="entry name" value="POLYSERASE-RELATED"/>
    <property type="match status" value="1"/>
</dbReference>
<comment type="catalytic activity">
    <reaction evidence="8">
        <text>Preferential cleavage: Arg-|-Xaa, Lys-|-Xaa.</text>
        <dbReference type="EC" id="3.4.21.4"/>
    </reaction>
</comment>
<keyword evidence="5 10" id="KW-0720">Serine protease</keyword>
<dbReference type="PROSITE" id="PS00134">
    <property type="entry name" value="TRYPSIN_HIS"/>
    <property type="match status" value="1"/>
</dbReference>